<protein>
    <recommendedName>
        <fullName evidence="14">WW domain binding protein VOPP1</fullName>
    </recommendedName>
    <alternativeName>
        <fullName evidence="15">Vesicular, overexpressed in cancer, prosurvival protein 1</fullName>
    </alternativeName>
</protein>
<evidence type="ECO:0000256" key="11">
    <source>
        <dbReference type="ARBA" id="ARBA00023228"/>
    </source>
</evidence>
<evidence type="ECO:0000256" key="7">
    <source>
        <dbReference type="ARBA" id="ARBA00022989"/>
    </source>
</evidence>
<proteinExistence type="inferred from homology"/>
<dbReference type="PANTHER" id="PTHR14971">
    <property type="entry name" value="VESICULAR, OVEREXPRESSED IN CANCER, PROSURVIVAL PROTEIN 1"/>
    <property type="match status" value="1"/>
</dbReference>
<dbReference type="Proteomes" id="UP000749559">
    <property type="component" value="Unassembled WGS sequence"/>
</dbReference>
<dbReference type="PANTHER" id="PTHR14971:SF2">
    <property type="entry name" value="VESICULAR, OVEREXPRESSED IN CANCER, PROSURVIVAL PROTEIN 1"/>
    <property type="match status" value="1"/>
</dbReference>
<evidence type="ECO:0000256" key="2">
    <source>
        <dbReference type="ARBA" id="ARBA00004656"/>
    </source>
</evidence>
<evidence type="ECO:0000256" key="5">
    <source>
        <dbReference type="ARBA" id="ARBA00022729"/>
    </source>
</evidence>
<dbReference type="AlphaFoldDB" id="A0A8S4P4I7"/>
<evidence type="ECO:0000256" key="6">
    <source>
        <dbReference type="ARBA" id="ARBA00022753"/>
    </source>
</evidence>
<evidence type="ECO:0000256" key="8">
    <source>
        <dbReference type="ARBA" id="ARBA00023015"/>
    </source>
</evidence>
<dbReference type="OrthoDB" id="6629737at2759"/>
<evidence type="ECO:0000313" key="19">
    <source>
        <dbReference type="EMBL" id="CAH1789156.1"/>
    </source>
</evidence>
<keyword evidence="4 18" id="KW-0812">Transmembrane</keyword>
<keyword evidence="9 18" id="KW-0472">Membrane</keyword>
<dbReference type="GO" id="GO:0031902">
    <property type="term" value="C:late endosome membrane"/>
    <property type="evidence" value="ECO:0007669"/>
    <property type="project" value="UniProtKB-SubCell"/>
</dbReference>
<evidence type="ECO:0000256" key="14">
    <source>
        <dbReference type="ARBA" id="ARBA00035708"/>
    </source>
</evidence>
<evidence type="ECO:0000256" key="17">
    <source>
        <dbReference type="SAM" id="MobiDB-lite"/>
    </source>
</evidence>
<sequence length="276" mass="30322">KLKYVTSEKLGQTRNRNISRAPCYYFTFICSFHLVLIPQNISTMSGSISSTTNSIYLVLFSQIISQAFASYCEAAGKICSGSEYCCTSGCCMYRYHYTWSVWNMWYFWFIIIFVLMSCFGGCGYWKRRQWMMSQQRAHMQANAHQQTTGQPMPGMPVYPYVYDNPYATTETTAPPQGAFPTPPAYSEVISKPNQFPGSKTDLPPYPGFTQAPLNTVSSPGPVAGPPAPPPYAATPTVQATPQAAPTGPPADNATTTMNAVTTTTNTGSTVISVNQK</sequence>
<evidence type="ECO:0000256" key="9">
    <source>
        <dbReference type="ARBA" id="ARBA00023136"/>
    </source>
</evidence>
<evidence type="ECO:0000256" key="18">
    <source>
        <dbReference type="SAM" id="Phobius"/>
    </source>
</evidence>
<evidence type="ECO:0000256" key="10">
    <source>
        <dbReference type="ARBA" id="ARBA00023163"/>
    </source>
</evidence>
<keyword evidence="12" id="KW-0968">Cytoplasmic vesicle</keyword>
<feature type="transmembrane region" description="Helical" evidence="18">
    <location>
        <begin position="21"/>
        <end position="41"/>
    </location>
</feature>
<reference evidence="19" key="1">
    <citation type="submission" date="2022-03" db="EMBL/GenBank/DDBJ databases">
        <authorList>
            <person name="Martin C."/>
        </authorList>
    </citation>
    <scope>NUCLEOTIDE SEQUENCE</scope>
</reference>
<feature type="region of interest" description="Disordered" evidence="17">
    <location>
        <begin position="213"/>
        <end position="259"/>
    </location>
</feature>
<feature type="compositionally biased region" description="Pro residues" evidence="17">
    <location>
        <begin position="222"/>
        <end position="232"/>
    </location>
</feature>
<comment type="similarity">
    <text evidence="3">Belongs to the VOPP1/ECOP family.</text>
</comment>
<dbReference type="GO" id="GO:0005765">
    <property type="term" value="C:lysosomal membrane"/>
    <property type="evidence" value="ECO:0007669"/>
    <property type="project" value="UniProtKB-SubCell"/>
</dbReference>
<evidence type="ECO:0000256" key="3">
    <source>
        <dbReference type="ARBA" id="ARBA00006655"/>
    </source>
</evidence>
<keyword evidence="10" id="KW-0804">Transcription</keyword>
<feature type="non-terminal residue" evidence="19">
    <location>
        <position position="276"/>
    </location>
</feature>
<evidence type="ECO:0000256" key="13">
    <source>
        <dbReference type="ARBA" id="ARBA00035628"/>
    </source>
</evidence>
<keyword evidence="6" id="KW-0967">Endosome</keyword>
<keyword evidence="20" id="KW-1185">Reference proteome</keyword>
<evidence type="ECO:0000256" key="16">
    <source>
        <dbReference type="ARBA" id="ARBA00046288"/>
    </source>
</evidence>
<dbReference type="InterPro" id="IPR026229">
    <property type="entry name" value="VOPP1"/>
</dbReference>
<name>A0A8S4P4I7_OWEFU</name>
<evidence type="ECO:0000256" key="4">
    <source>
        <dbReference type="ARBA" id="ARBA00022692"/>
    </source>
</evidence>
<comment type="caution">
    <text evidence="19">The sequence shown here is derived from an EMBL/GenBank/DDBJ whole genome shotgun (WGS) entry which is preliminary data.</text>
</comment>
<accession>A0A8S4P4I7</accession>
<keyword evidence="11" id="KW-0458">Lysosome</keyword>
<keyword evidence="8" id="KW-0805">Transcription regulation</keyword>
<evidence type="ECO:0000256" key="12">
    <source>
        <dbReference type="ARBA" id="ARBA00023329"/>
    </source>
</evidence>
<feature type="compositionally biased region" description="Low complexity" evidence="17">
    <location>
        <begin position="233"/>
        <end position="259"/>
    </location>
</feature>
<keyword evidence="5" id="KW-0732">Signal</keyword>
<keyword evidence="7 18" id="KW-1133">Transmembrane helix</keyword>
<feature type="transmembrane region" description="Helical" evidence="18">
    <location>
        <begin position="105"/>
        <end position="125"/>
    </location>
</feature>
<evidence type="ECO:0000256" key="15">
    <source>
        <dbReference type="ARBA" id="ARBA00035715"/>
    </source>
</evidence>
<evidence type="ECO:0000256" key="1">
    <source>
        <dbReference type="ARBA" id="ARBA00004156"/>
    </source>
</evidence>
<comment type="subcellular location">
    <subcellularLocation>
        <location evidence="1">Cytoplasmic vesicle membrane</location>
    </subcellularLocation>
    <subcellularLocation>
        <location evidence="16">Endomembrane system</location>
        <topology evidence="16">Single-pass type I membrane protein</topology>
    </subcellularLocation>
    <subcellularLocation>
        <location evidence="13">Late endosome membrane</location>
        <topology evidence="13">Single-pass membrane protein</topology>
    </subcellularLocation>
    <subcellularLocation>
        <location evidence="2">Lysosome membrane</location>
    </subcellularLocation>
</comment>
<gene>
    <name evidence="19" type="ORF">OFUS_LOCUS14563</name>
</gene>
<organism evidence="19 20">
    <name type="scientific">Owenia fusiformis</name>
    <name type="common">Polychaete worm</name>
    <dbReference type="NCBI Taxonomy" id="6347"/>
    <lineage>
        <taxon>Eukaryota</taxon>
        <taxon>Metazoa</taxon>
        <taxon>Spiralia</taxon>
        <taxon>Lophotrochozoa</taxon>
        <taxon>Annelida</taxon>
        <taxon>Polychaeta</taxon>
        <taxon>Sedentaria</taxon>
        <taxon>Canalipalpata</taxon>
        <taxon>Sabellida</taxon>
        <taxon>Oweniida</taxon>
        <taxon>Oweniidae</taxon>
        <taxon>Owenia</taxon>
    </lineage>
</organism>
<evidence type="ECO:0000313" key="20">
    <source>
        <dbReference type="Proteomes" id="UP000749559"/>
    </source>
</evidence>
<dbReference type="EMBL" id="CAIIXF020000007">
    <property type="protein sequence ID" value="CAH1789156.1"/>
    <property type="molecule type" value="Genomic_DNA"/>
</dbReference>